<sequence>MAGEVVDPLGGFQIRPADGFAELEIARASADEGGHVAPGSEKCAEIVTVGADIETFGAVNFESDGGEGDLEDLIFVDANAAGRTIDRFALSSQFVEGDAIFFDSGDHGRDLIELPGKLFEGGLNGGGVERGDGAGLEHFSGRVLGIGGFAEFESSFVLLVFGHEQVLDAGGSTDDEHEEAGGDRVERATVANFALMEAAADEVDDVVGGAAGRFIDQEQAVELRDHRFGLEPKVREKEW</sequence>
<name>A0A0R2XB39_9BACT</name>
<dbReference type="Proteomes" id="UP000051557">
    <property type="component" value="Unassembled WGS sequence"/>
</dbReference>
<organism evidence="1 2">
    <name type="scientific">Verrucomicrobia subdivision 6 bacterium BACL9 MAG-120820-bin42</name>
    <dbReference type="NCBI Taxonomy" id="1655634"/>
    <lineage>
        <taxon>Bacteria</taxon>
        <taxon>Pseudomonadati</taxon>
        <taxon>Verrucomicrobiota</taxon>
        <taxon>Verrucomicrobiia</taxon>
        <taxon>Verrucomicrobiales</taxon>
        <taxon>Verrucomicrobia subdivision 6</taxon>
    </lineage>
</organism>
<protein>
    <submittedName>
        <fullName evidence="1">Uncharacterized protein</fullName>
    </submittedName>
</protein>
<proteinExistence type="predicted"/>
<evidence type="ECO:0000313" key="1">
    <source>
        <dbReference type="EMBL" id="KRP33152.1"/>
    </source>
</evidence>
<comment type="caution">
    <text evidence="1">The sequence shown here is derived from an EMBL/GenBank/DDBJ whole genome shotgun (WGS) entry which is preliminary data.</text>
</comment>
<reference evidence="1 2" key="1">
    <citation type="submission" date="2015-10" db="EMBL/GenBank/DDBJ databases">
        <title>Metagenome-Assembled Genomes uncover a global brackish microbiome.</title>
        <authorList>
            <person name="Hugerth L.W."/>
            <person name="Larsson J."/>
            <person name="Alneberg J."/>
            <person name="Lindh M.V."/>
            <person name="Legrand C."/>
            <person name="Pinhassi J."/>
            <person name="Andersson A.F."/>
        </authorList>
    </citation>
    <scope>NUCLEOTIDE SEQUENCE [LARGE SCALE GENOMIC DNA]</scope>
    <source>
        <strain evidence="1">BACL9 MAG-120820-bin42</strain>
    </source>
</reference>
<evidence type="ECO:0000313" key="2">
    <source>
        <dbReference type="Proteomes" id="UP000051557"/>
    </source>
</evidence>
<dbReference type="EMBL" id="LIDM01000022">
    <property type="protein sequence ID" value="KRP33152.1"/>
    <property type="molecule type" value="Genomic_DNA"/>
</dbReference>
<gene>
    <name evidence="1" type="ORF">ABS32_01140</name>
</gene>
<dbReference type="AlphaFoldDB" id="A0A0R2XB39"/>
<accession>A0A0R2XB39</accession>